<evidence type="ECO:0000256" key="6">
    <source>
        <dbReference type="RuleBase" id="RU003945"/>
    </source>
</evidence>
<evidence type="ECO:0000256" key="7">
    <source>
        <dbReference type="SAM" id="MobiDB-lite"/>
    </source>
</evidence>
<keyword evidence="11" id="KW-1185">Reference proteome</keyword>
<dbReference type="NCBIfam" id="TIGR03592">
    <property type="entry name" value="yidC_oxa1_cterm"/>
    <property type="match status" value="1"/>
</dbReference>
<evidence type="ECO:0000313" key="11">
    <source>
        <dbReference type="Proteomes" id="UP000594263"/>
    </source>
</evidence>
<organism evidence="10 11">
    <name type="scientific">Kalanchoe fedtschenkoi</name>
    <name type="common">Lavender scallops</name>
    <name type="synonym">South American air plant</name>
    <dbReference type="NCBI Taxonomy" id="63787"/>
    <lineage>
        <taxon>Eukaryota</taxon>
        <taxon>Viridiplantae</taxon>
        <taxon>Streptophyta</taxon>
        <taxon>Embryophyta</taxon>
        <taxon>Tracheophyta</taxon>
        <taxon>Spermatophyta</taxon>
        <taxon>Magnoliopsida</taxon>
        <taxon>eudicotyledons</taxon>
        <taxon>Gunneridae</taxon>
        <taxon>Pentapetalae</taxon>
        <taxon>Saxifragales</taxon>
        <taxon>Crassulaceae</taxon>
        <taxon>Kalanchoe</taxon>
    </lineage>
</organism>
<dbReference type="PANTHER" id="PTHR12428">
    <property type="entry name" value="OXA1"/>
    <property type="match status" value="1"/>
</dbReference>
<name>A0A7N0SVP5_KALFE</name>
<comment type="similarity">
    <text evidence="2">Belongs to the OXA1/ALB3/YidC (TC 2.A.9.2) family.</text>
</comment>
<evidence type="ECO:0000256" key="8">
    <source>
        <dbReference type="SAM" id="Phobius"/>
    </source>
</evidence>
<proteinExistence type="inferred from homology"/>
<comment type="similarity">
    <text evidence="6">Belongs to the OXA1/ALB3/YidC family.</text>
</comment>
<dbReference type="Pfam" id="PF02096">
    <property type="entry name" value="60KD_IMP"/>
    <property type="match status" value="1"/>
</dbReference>
<accession>A0A7N0SVP5</accession>
<evidence type="ECO:0000313" key="10">
    <source>
        <dbReference type="EnsemblPlants" id="Kaladp0008s0084.1.v1.1"/>
    </source>
</evidence>
<feature type="compositionally biased region" description="Low complexity" evidence="7">
    <location>
        <begin position="391"/>
        <end position="400"/>
    </location>
</feature>
<dbReference type="PANTHER" id="PTHR12428:SF34">
    <property type="entry name" value="MITOCHONDRIAL INNER MEMBRANE PROTEIN OXA1-LIKE"/>
    <property type="match status" value="1"/>
</dbReference>
<dbReference type="GO" id="GO:0032977">
    <property type="term" value="F:membrane insertase activity"/>
    <property type="evidence" value="ECO:0007669"/>
    <property type="project" value="InterPro"/>
</dbReference>
<evidence type="ECO:0000256" key="4">
    <source>
        <dbReference type="ARBA" id="ARBA00022989"/>
    </source>
</evidence>
<evidence type="ECO:0000256" key="5">
    <source>
        <dbReference type="ARBA" id="ARBA00023136"/>
    </source>
</evidence>
<dbReference type="AlphaFoldDB" id="A0A7N0SVP5"/>
<dbReference type="Gramene" id="Kaladp0008s0084.1.v1.1">
    <property type="protein sequence ID" value="Kaladp0008s0084.1.v1.1"/>
    <property type="gene ID" value="Kaladp0008s0084.v1.1"/>
</dbReference>
<evidence type="ECO:0000256" key="1">
    <source>
        <dbReference type="ARBA" id="ARBA00004141"/>
    </source>
</evidence>
<dbReference type="EnsemblPlants" id="Kaladp0008s0084.1.v1.1">
    <property type="protein sequence ID" value="Kaladp0008s0084.1.v1.1"/>
    <property type="gene ID" value="Kaladp0008s0084.v1.1"/>
</dbReference>
<feature type="transmembrane region" description="Helical" evidence="8">
    <location>
        <begin position="313"/>
        <end position="335"/>
    </location>
</feature>
<evidence type="ECO:0000256" key="2">
    <source>
        <dbReference type="ARBA" id="ARBA00010583"/>
    </source>
</evidence>
<sequence length="437" mass="48076">MAFRRSLATRANFFARRANPSFSCFLRDDDSKQQSVSEESSKSKCGLFIVNDGTSWSSGLGVGGFRQGTSRVPFYFSAGMGHAFSRHMSTTIGESSDKIGYVSDVADILTDKTVDVVASQAPAMNEVAIAAADSFFPVAALQYLIDGVHNVTGLPWWASIALTTILIRSAAIPVLIKQLKATSQLTLMRPHLEAIKQEMDDKNMDPDALDEGKRKMNKLFKEYGVTPWTPMKGLLIQGPVFISFFLGISNMAEKVPSFKTGGALWFTDLTTPDSLYILPVLTALTFLITVECNMQEGMEGNPMANTMKKFSRVIAVVTVPFTMGFPKAVFCYWITSNIFSLMYGLVIKRPAVKKYFNIPVIPYSPPSDAKQPSFSFSEVMKKYKEASERAATAAASSAETPKITERRSSSSSPSAISQRLKSLEKQVKGRKKPRKLS</sequence>
<comment type="subcellular location">
    <subcellularLocation>
        <location evidence="1 6">Membrane</location>
        <topology evidence="1 6">Multi-pass membrane protein</topology>
    </subcellularLocation>
</comment>
<dbReference type="GO" id="GO:0005743">
    <property type="term" value="C:mitochondrial inner membrane"/>
    <property type="evidence" value="ECO:0007669"/>
    <property type="project" value="TreeGrafter"/>
</dbReference>
<keyword evidence="3 6" id="KW-0812">Transmembrane</keyword>
<feature type="domain" description="Membrane insertase YidC/Oxa/ALB C-terminal" evidence="9">
    <location>
        <begin position="156"/>
        <end position="349"/>
    </location>
</feature>
<protein>
    <recommendedName>
        <fullName evidence="9">Membrane insertase YidC/Oxa/ALB C-terminal domain-containing protein</fullName>
    </recommendedName>
</protein>
<dbReference type="OMA" id="AMTQDHT"/>
<feature type="transmembrane region" description="Helical" evidence="8">
    <location>
        <begin position="274"/>
        <end position="292"/>
    </location>
</feature>
<dbReference type="GO" id="GO:0032979">
    <property type="term" value="P:protein insertion into mitochondrial inner membrane from matrix"/>
    <property type="evidence" value="ECO:0007669"/>
    <property type="project" value="TreeGrafter"/>
</dbReference>
<reference evidence="10" key="1">
    <citation type="submission" date="2021-01" db="UniProtKB">
        <authorList>
            <consortium name="EnsemblPlants"/>
        </authorList>
    </citation>
    <scope>IDENTIFICATION</scope>
</reference>
<dbReference type="CDD" id="cd20069">
    <property type="entry name" value="5TM_Oxa1-like"/>
    <property type="match status" value="1"/>
</dbReference>
<feature type="region of interest" description="Disordered" evidence="7">
    <location>
        <begin position="391"/>
        <end position="437"/>
    </location>
</feature>
<evidence type="ECO:0000256" key="3">
    <source>
        <dbReference type="ARBA" id="ARBA00022692"/>
    </source>
</evidence>
<dbReference type="InterPro" id="IPR001708">
    <property type="entry name" value="YidC/ALB3/OXA1/COX18"/>
</dbReference>
<keyword evidence="5 8" id="KW-0472">Membrane</keyword>
<evidence type="ECO:0000259" key="9">
    <source>
        <dbReference type="Pfam" id="PF02096"/>
    </source>
</evidence>
<feature type="transmembrane region" description="Helical" evidence="8">
    <location>
        <begin position="234"/>
        <end position="252"/>
    </location>
</feature>
<feature type="compositionally biased region" description="Basic residues" evidence="7">
    <location>
        <begin position="428"/>
        <end position="437"/>
    </location>
</feature>
<dbReference type="InterPro" id="IPR028055">
    <property type="entry name" value="YidC/Oxa/ALB_C"/>
</dbReference>
<dbReference type="Proteomes" id="UP000594263">
    <property type="component" value="Unplaced"/>
</dbReference>
<keyword evidence="4 8" id="KW-1133">Transmembrane helix</keyword>